<evidence type="ECO:0000256" key="4">
    <source>
        <dbReference type="PIRNR" id="PIRNR006078"/>
    </source>
</evidence>
<gene>
    <name evidence="5" type="ORF">T1815_05841</name>
</gene>
<keyword evidence="2 4" id="KW-0808">Transferase</keyword>
<dbReference type="Proteomes" id="UP000049472">
    <property type="component" value="Unassembled WGS sequence"/>
</dbReference>
<dbReference type="GO" id="GO:0008887">
    <property type="term" value="F:glycerate kinase activity"/>
    <property type="evidence" value="ECO:0007669"/>
    <property type="project" value="UniProtKB-UniRule"/>
</dbReference>
<dbReference type="NCBIfam" id="TIGR00045">
    <property type="entry name" value="glycerate kinase"/>
    <property type="match status" value="1"/>
</dbReference>
<evidence type="ECO:0000256" key="2">
    <source>
        <dbReference type="ARBA" id="ARBA00022679"/>
    </source>
</evidence>
<keyword evidence="3 4" id="KW-0418">Kinase</keyword>
<keyword evidence="6" id="KW-1185">Reference proteome</keyword>
<organism evidence="5 6">
    <name type="scientific">Agathobacter rectalis</name>
    <dbReference type="NCBI Taxonomy" id="39491"/>
    <lineage>
        <taxon>Bacteria</taxon>
        <taxon>Bacillati</taxon>
        <taxon>Bacillota</taxon>
        <taxon>Clostridia</taxon>
        <taxon>Lachnospirales</taxon>
        <taxon>Lachnospiraceae</taxon>
        <taxon>Agathobacter</taxon>
    </lineage>
</organism>
<evidence type="ECO:0000256" key="1">
    <source>
        <dbReference type="ARBA" id="ARBA00006284"/>
    </source>
</evidence>
<evidence type="ECO:0000313" key="5">
    <source>
        <dbReference type="EMBL" id="CRL33421.1"/>
    </source>
</evidence>
<dbReference type="InterPro" id="IPR004381">
    <property type="entry name" value="Glycerate_kinase"/>
</dbReference>
<dbReference type="EMBL" id="CVRQ01000008">
    <property type="protein sequence ID" value="CRL33421.1"/>
    <property type="molecule type" value="Genomic_DNA"/>
</dbReference>
<dbReference type="AlphaFoldDB" id="A0A0M6WC08"/>
<reference evidence="6" key="1">
    <citation type="submission" date="2015-05" db="EMBL/GenBank/DDBJ databases">
        <authorList>
            <consortium name="Pathogen Informatics"/>
        </authorList>
    </citation>
    <scope>NUCLEOTIDE SEQUENCE [LARGE SCALE GENOMIC DNA]</scope>
    <source>
        <strain evidence="6">T1-815</strain>
    </source>
</reference>
<evidence type="ECO:0008006" key="7">
    <source>
        <dbReference type="Google" id="ProtNLM"/>
    </source>
</evidence>
<dbReference type="InterPro" id="IPR018197">
    <property type="entry name" value="Glycerate_kinase_RE-like"/>
</dbReference>
<dbReference type="Pfam" id="PF02595">
    <property type="entry name" value="Gly_kinase"/>
    <property type="match status" value="1"/>
</dbReference>
<dbReference type="Gene3D" id="3.40.50.10350">
    <property type="entry name" value="Glycerate kinase, domain 1"/>
    <property type="match status" value="1"/>
</dbReference>
<dbReference type="Gene3D" id="3.90.1510.10">
    <property type="entry name" value="Glycerate kinase, domain 2"/>
    <property type="match status" value="1"/>
</dbReference>
<dbReference type="InterPro" id="IPR018193">
    <property type="entry name" value="Glyc_kinase_flavodox-like_fold"/>
</dbReference>
<comment type="similarity">
    <text evidence="1 4">Belongs to the glycerate kinase type-1 family.</text>
</comment>
<sequence>MKVVVAIDSFKGSMTSMQAGMACKEGILAAIPKANVVVRPLADGGEGTVTALVEGMNGTYEHVDVTGPMGQKVHATYGVLEDDTAVMEMAEASGITLVEGKPDPWKATSLGVGEMILDAVHKGCRNFIIGIGGSATTEGGIGMLSALGYEFYDEDDNILPPVFGSLARVKKIKADKVPSELKQCHFKIACDVTNPLCTEQGCVYIFGKQKGVQEHEKARMDKMMRQYADCVEEYAGKRFSETPGAGAAGGLGFAFLFGLENVELKSGIDIVLNAIQLDKELKNADIVVTGEGRLDGQSAMGKVPVGVAKAGRKNGCKVIALAGSVTDDAVACNKEGIDAFFPIIRGATTLNEAMDIKNAQKNMKNTAQQVFRLIDISSLME</sequence>
<dbReference type="PANTHER" id="PTHR21599">
    <property type="entry name" value="GLYCERATE KINASE"/>
    <property type="match status" value="1"/>
</dbReference>
<evidence type="ECO:0000256" key="3">
    <source>
        <dbReference type="ARBA" id="ARBA00022777"/>
    </source>
</evidence>
<name>A0A0M6WC08_9FIRM</name>
<dbReference type="PROSITE" id="PS51257">
    <property type="entry name" value="PROKAR_LIPOPROTEIN"/>
    <property type="match status" value="1"/>
</dbReference>
<dbReference type="RefSeq" id="WP_055061066.1">
    <property type="nucleotide sequence ID" value="NZ_CVRQ01000008.1"/>
</dbReference>
<proteinExistence type="inferred from homology"/>
<accession>A0A0M6WC08</accession>
<dbReference type="PIRSF" id="PIRSF006078">
    <property type="entry name" value="GlxK"/>
    <property type="match status" value="1"/>
</dbReference>
<protein>
    <recommendedName>
        <fullName evidence="7">Glycerate kinase</fullName>
    </recommendedName>
</protein>
<dbReference type="GO" id="GO:0031388">
    <property type="term" value="P:organic acid phosphorylation"/>
    <property type="evidence" value="ECO:0007669"/>
    <property type="project" value="UniProtKB-UniRule"/>
</dbReference>
<dbReference type="SUPFAM" id="SSF110738">
    <property type="entry name" value="Glycerate kinase I"/>
    <property type="match status" value="1"/>
</dbReference>
<dbReference type="PANTHER" id="PTHR21599:SF0">
    <property type="entry name" value="GLYCERATE KINASE"/>
    <property type="match status" value="1"/>
</dbReference>
<dbReference type="InterPro" id="IPR036129">
    <property type="entry name" value="Glycerate_kinase_sf"/>
</dbReference>
<evidence type="ECO:0000313" key="6">
    <source>
        <dbReference type="Proteomes" id="UP000049472"/>
    </source>
</evidence>